<evidence type="ECO:0000313" key="2">
    <source>
        <dbReference type="Proteomes" id="UP000325315"/>
    </source>
</evidence>
<dbReference type="OrthoDB" id="1000081at2759"/>
<dbReference type="PANTHER" id="PTHR35046:SF26">
    <property type="entry name" value="RNA-DIRECTED DNA POLYMERASE"/>
    <property type="match status" value="1"/>
</dbReference>
<dbReference type="EMBL" id="SMMG02000006">
    <property type="protein sequence ID" value="KAA3469978.1"/>
    <property type="molecule type" value="Genomic_DNA"/>
</dbReference>
<organism evidence="1 2">
    <name type="scientific">Gossypium australe</name>
    <dbReference type="NCBI Taxonomy" id="47621"/>
    <lineage>
        <taxon>Eukaryota</taxon>
        <taxon>Viridiplantae</taxon>
        <taxon>Streptophyta</taxon>
        <taxon>Embryophyta</taxon>
        <taxon>Tracheophyta</taxon>
        <taxon>Spermatophyta</taxon>
        <taxon>Magnoliopsida</taxon>
        <taxon>eudicotyledons</taxon>
        <taxon>Gunneridae</taxon>
        <taxon>Pentapetalae</taxon>
        <taxon>rosids</taxon>
        <taxon>malvids</taxon>
        <taxon>Malvales</taxon>
        <taxon>Malvaceae</taxon>
        <taxon>Malvoideae</taxon>
        <taxon>Gossypium</taxon>
    </lineage>
</organism>
<sequence>MFGMSTCESLTSRSIGFIATCNDSGFEIGACHYGFLFRVTVDSKKEIFDLEIVRLHGIPFSIISDHDLRFTFRFWGKFHEALGSRLNFSITFHMQTDGQSE</sequence>
<dbReference type="GO" id="GO:0003676">
    <property type="term" value="F:nucleic acid binding"/>
    <property type="evidence" value="ECO:0007669"/>
    <property type="project" value="InterPro"/>
</dbReference>
<dbReference type="InterPro" id="IPR036397">
    <property type="entry name" value="RNaseH_sf"/>
</dbReference>
<comment type="caution">
    <text evidence="1">The sequence shown here is derived from an EMBL/GenBank/DDBJ whole genome shotgun (WGS) entry which is preliminary data.</text>
</comment>
<dbReference type="PANTHER" id="PTHR35046">
    <property type="entry name" value="ZINC KNUCKLE (CCHC-TYPE) FAMILY PROTEIN"/>
    <property type="match status" value="1"/>
</dbReference>
<keyword evidence="2" id="KW-1185">Reference proteome</keyword>
<dbReference type="Proteomes" id="UP000325315">
    <property type="component" value="Unassembled WGS sequence"/>
</dbReference>
<proteinExistence type="predicted"/>
<evidence type="ECO:0000313" key="1">
    <source>
        <dbReference type="EMBL" id="KAA3469978.1"/>
    </source>
</evidence>
<accession>A0A5B6VLP1</accession>
<dbReference type="Gene3D" id="3.30.420.10">
    <property type="entry name" value="Ribonuclease H-like superfamily/Ribonuclease H"/>
    <property type="match status" value="1"/>
</dbReference>
<dbReference type="InterPro" id="IPR012337">
    <property type="entry name" value="RNaseH-like_sf"/>
</dbReference>
<name>A0A5B6VLP1_9ROSI</name>
<protein>
    <submittedName>
        <fullName evidence="1">Transposon Ty3-I Gag-Pol polyprotein</fullName>
    </submittedName>
</protein>
<dbReference type="AlphaFoldDB" id="A0A5B6VLP1"/>
<gene>
    <name evidence="1" type="ORF">EPI10_015721</name>
</gene>
<dbReference type="SUPFAM" id="SSF53098">
    <property type="entry name" value="Ribonuclease H-like"/>
    <property type="match status" value="1"/>
</dbReference>
<reference evidence="2" key="1">
    <citation type="journal article" date="2019" name="Plant Biotechnol. J.">
        <title>Genome sequencing of the Australian wild diploid species Gossypium australe highlights disease resistance and delayed gland morphogenesis.</title>
        <authorList>
            <person name="Cai Y."/>
            <person name="Cai X."/>
            <person name="Wang Q."/>
            <person name="Wang P."/>
            <person name="Zhang Y."/>
            <person name="Cai C."/>
            <person name="Xu Y."/>
            <person name="Wang K."/>
            <person name="Zhou Z."/>
            <person name="Wang C."/>
            <person name="Geng S."/>
            <person name="Li B."/>
            <person name="Dong Q."/>
            <person name="Hou Y."/>
            <person name="Wang H."/>
            <person name="Ai P."/>
            <person name="Liu Z."/>
            <person name="Yi F."/>
            <person name="Sun M."/>
            <person name="An G."/>
            <person name="Cheng J."/>
            <person name="Zhang Y."/>
            <person name="Shi Q."/>
            <person name="Xie Y."/>
            <person name="Shi X."/>
            <person name="Chang Y."/>
            <person name="Huang F."/>
            <person name="Chen Y."/>
            <person name="Hong S."/>
            <person name="Mi L."/>
            <person name="Sun Q."/>
            <person name="Zhang L."/>
            <person name="Zhou B."/>
            <person name="Peng R."/>
            <person name="Zhang X."/>
            <person name="Liu F."/>
        </authorList>
    </citation>
    <scope>NUCLEOTIDE SEQUENCE [LARGE SCALE GENOMIC DNA]</scope>
    <source>
        <strain evidence="2">cv. PA1801</strain>
    </source>
</reference>